<feature type="domain" description="Phosphoadenosine phosphosulphate reductase" evidence="1">
    <location>
        <begin position="21"/>
        <end position="173"/>
    </location>
</feature>
<dbReference type="STRING" id="44742.AXF13_04710"/>
<name>A0A0X8JIK0_9BACT</name>
<protein>
    <submittedName>
        <fullName evidence="2">Phosphoadenosine phosphosulfate reductase</fullName>
    </submittedName>
</protein>
<dbReference type="Pfam" id="PF01507">
    <property type="entry name" value="PAPS_reduct"/>
    <property type="match status" value="1"/>
</dbReference>
<dbReference type="InterPro" id="IPR014729">
    <property type="entry name" value="Rossmann-like_a/b/a_fold"/>
</dbReference>
<gene>
    <name evidence="2" type="ORF">AXF13_04710</name>
</gene>
<dbReference type="RefSeq" id="WP_062251839.1">
    <property type="nucleotide sequence ID" value="NZ_CP014229.1"/>
</dbReference>
<dbReference type="Gene3D" id="3.40.50.620">
    <property type="entry name" value="HUPs"/>
    <property type="match status" value="1"/>
</dbReference>
<dbReference type="SUPFAM" id="SSF52402">
    <property type="entry name" value="Adenine nucleotide alpha hydrolases-like"/>
    <property type="match status" value="1"/>
</dbReference>
<dbReference type="GO" id="GO:0003824">
    <property type="term" value="F:catalytic activity"/>
    <property type="evidence" value="ECO:0007669"/>
    <property type="project" value="InterPro"/>
</dbReference>
<dbReference type="InterPro" id="IPR002500">
    <property type="entry name" value="PAPS_reduct_dom"/>
</dbReference>
<dbReference type="EMBL" id="CP014229">
    <property type="protein sequence ID" value="AMD89468.1"/>
    <property type="molecule type" value="Genomic_DNA"/>
</dbReference>
<keyword evidence="3" id="KW-1185">Reference proteome</keyword>
<evidence type="ECO:0000313" key="2">
    <source>
        <dbReference type="EMBL" id="AMD89468.1"/>
    </source>
</evidence>
<evidence type="ECO:0000259" key="1">
    <source>
        <dbReference type="Pfam" id="PF01507"/>
    </source>
</evidence>
<dbReference type="Proteomes" id="UP000069241">
    <property type="component" value="Chromosome"/>
</dbReference>
<reference evidence="3" key="1">
    <citation type="submission" date="2016-02" db="EMBL/GenBank/DDBJ databases">
        <authorList>
            <person name="Holder M.E."/>
            <person name="Ajami N.J."/>
            <person name="Petrosino J.F."/>
        </authorList>
    </citation>
    <scope>NUCLEOTIDE SEQUENCE [LARGE SCALE GENOMIC DNA]</scope>
    <source>
        <strain evidence="3">CCUG 45958</strain>
    </source>
</reference>
<accession>A0A0X8JIK0</accession>
<dbReference type="KEGG" id="dfi:AXF13_04710"/>
<organism evidence="2 3">
    <name type="scientific">Desulfovibrio fairfieldensis</name>
    <dbReference type="NCBI Taxonomy" id="44742"/>
    <lineage>
        <taxon>Bacteria</taxon>
        <taxon>Pseudomonadati</taxon>
        <taxon>Thermodesulfobacteriota</taxon>
        <taxon>Desulfovibrionia</taxon>
        <taxon>Desulfovibrionales</taxon>
        <taxon>Desulfovibrionaceae</taxon>
        <taxon>Desulfovibrio</taxon>
    </lineage>
</organism>
<sequence>MAATTLLFDGVRTAATITRRVIVFYSGGKDSAVTLDLCARYFDEVRVVFMQLGPVLSFQRACLSWVEERYGVAPLVVPHPMLAEWLRYGTYRQPDYELPLISFLDVYTHVRSVTGIWWIAAGERIADSIVRRAMIKGDGGVVNDRRGRFFPVAHWSKADVMSYIRHHRLKIAPESRHLGFSFRSLMGRDMYQIRKFYPGDYEMLRSWFPLVGTAVAQYEFGLTVTDASMRSPQRAE</sequence>
<evidence type="ECO:0000313" key="3">
    <source>
        <dbReference type="Proteomes" id="UP000069241"/>
    </source>
</evidence>
<proteinExistence type="predicted"/>
<dbReference type="AlphaFoldDB" id="A0A0X8JIK0"/>